<dbReference type="WBParaSite" id="Csp11.Scaffold629.g10461.t2">
    <property type="protein sequence ID" value="Csp11.Scaffold629.g10461.t2"/>
    <property type="gene ID" value="Csp11.Scaffold629.g10461"/>
</dbReference>
<dbReference type="SUPFAM" id="SSF101690">
    <property type="entry name" value="PAZ domain"/>
    <property type="match status" value="1"/>
</dbReference>
<accession>A0A1I7TPE7</accession>
<reference evidence="2" key="1">
    <citation type="submission" date="2016-11" db="UniProtKB">
        <authorList>
            <consortium name="WormBaseParasite"/>
        </authorList>
    </citation>
    <scope>IDENTIFICATION</scope>
</reference>
<dbReference type="AlphaFoldDB" id="A0A1I7TPE7"/>
<organism evidence="1 2">
    <name type="scientific">Caenorhabditis tropicalis</name>
    <dbReference type="NCBI Taxonomy" id="1561998"/>
    <lineage>
        <taxon>Eukaryota</taxon>
        <taxon>Metazoa</taxon>
        <taxon>Ecdysozoa</taxon>
        <taxon>Nematoda</taxon>
        <taxon>Chromadorea</taxon>
        <taxon>Rhabditida</taxon>
        <taxon>Rhabditina</taxon>
        <taxon>Rhabditomorpha</taxon>
        <taxon>Rhabditoidea</taxon>
        <taxon>Rhabditidae</taxon>
        <taxon>Peloderinae</taxon>
        <taxon>Caenorhabditis</taxon>
    </lineage>
</organism>
<dbReference type="Proteomes" id="UP000095282">
    <property type="component" value="Unplaced"/>
</dbReference>
<keyword evidence="1" id="KW-1185">Reference proteome</keyword>
<evidence type="ECO:0000313" key="1">
    <source>
        <dbReference type="Proteomes" id="UP000095282"/>
    </source>
</evidence>
<dbReference type="eggNOG" id="ENOG502T7B6">
    <property type="taxonomic scope" value="Eukaryota"/>
</dbReference>
<protein>
    <submittedName>
        <fullName evidence="2">Transmembrane protein</fullName>
    </submittedName>
</protein>
<evidence type="ECO:0000313" key="2">
    <source>
        <dbReference type="WBParaSite" id="Csp11.Scaffold629.g10461.t2"/>
    </source>
</evidence>
<proteinExistence type="predicted"/>
<dbReference type="InterPro" id="IPR036085">
    <property type="entry name" value="PAZ_dom_sf"/>
</dbReference>
<name>A0A1I7TPE7_9PELO</name>
<sequence length="317" mass="36645">MALRNLDSLIVADLGPYWKRLSRESVNNRLRFRGPATVALDHRPGKTVTGAPVVERFSWYHLLLIMVLRNLDCHIVADLGPHWRRLPREAVNNRLRFRGPATVALDHRPGRTVTGTLIVERFNTRDAFFYWCRESRWVSIEEYFLVKYGRVLRFPEEPVCRFEGLHNEQLDSEILEQARTLVAHGCTLSQPEDAVVQVVNIYDEDDEVGPLPDKSFNSRDAFFYWLKEARLVNSEEYLLVRYGRILRYPEDPVCRLEGIYDELDEVTIDNLYPIEVSVLKINVLTTLLGGAPVFWLLNLFLRDPLSFGRGGRSGGSR</sequence>